<protein>
    <submittedName>
        <fullName evidence="1">Uncharacterized protein</fullName>
    </submittedName>
</protein>
<proteinExistence type="predicted"/>
<name>A0ABT6CGI9_9SPHN</name>
<evidence type="ECO:0000313" key="1">
    <source>
        <dbReference type="EMBL" id="MDF8333041.1"/>
    </source>
</evidence>
<dbReference type="RefSeq" id="WP_277276321.1">
    <property type="nucleotide sequence ID" value="NZ_JAROCY010000005.1"/>
</dbReference>
<keyword evidence="2" id="KW-1185">Reference proteome</keyword>
<accession>A0ABT6CGI9</accession>
<evidence type="ECO:0000313" key="2">
    <source>
        <dbReference type="Proteomes" id="UP001222770"/>
    </source>
</evidence>
<dbReference type="EMBL" id="JAROCY010000005">
    <property type="protein sequence ID" value="MDF8333041.1"/>
    <property type="molecule type" value="Genomic_DNA"/>
</dbReference>
<dbReference type="Proteomes" id="UP001222770">
    <property type="component" value="Unassembled WGS sequence"/>
</dbReference>
<comment type="caution">
    <text evidence="1">The sequence shown here is derived from an EMBL/GenBank/DDBJ whole genome shotgun (WGS) entry which is preliminary data.</text>
</comment>
<reference evidence="1 2" key="1">
    <citation type="submission" date="2023-03" db="EMBL/GenBank/DDBJ databases">
        <title>Novosphingobium cyanobacteriorum sp. nov., isolated from a eutrophic reservoir during the Microcystis bloom period.</title>
        <authorList>
            <person name="Kang M."/>
            <person name="Le V."/>
            <person name="Ko S.-R."/>
            <person name="Lee S.-A."/>
            <person name="Ahn C.-Y."/>
        </authorList>
    </citation>
    <scope>NUCLEOTIDE SEQUENCE [LARGE SCALE GENOMIC DNA]</scope>
    <source>
        <strain evidence="1 2">HBC54</strain>
    </source>
</reference>
<gene>
    <name evidence="1" type="ORF">POM99_07500</name>
</gene>
<sequence>MLTYNVPLSQCKKGKPYPDGHMECYDGRRNFTGNYTPMSQGELAAFRAKQQADYAQLSQALNQANAQFQSQLQ</sequence>
<organism evidence="1 2">
    <name type="scientific">Novosphingobium cyanobacteriorum</name>
    <dbReference type="NCBI Taxonomy" id="3024215"/>
    <lineage>
        <taxon>Bacteria</taxon>
        <taxon>Pseudomonadati</taxon>
        <taxon>Pseudomonadota</taxon>
        <taxon>Alphaproteobacteria</taxon>
        <taxon>Sphingomonadales</taxon>
        <taxon>Sphingomonadaceae</taxon>
        <taxon>Novosphingobium</taxon>
    </lineage>
</organism>